<evidence type="ECO:0000313" key="3">
    <source>
        <dbReference type="Proteomes" id="UP000826014"/>
    </source>
</evidence>
<dbReference type="EMBL" id="CP075587">
    <property type="protein sequence ID" value="QYF49266.1"/>
    <property type="molecule type" value="Genomic_DNA"/>
</dbReference>
<sequence length="146" mass="17235">MSLKEECQQLSDLFRRAAEGQSIDLQQVFSQSLQFFERLKVELKEKDPQRRQEAMTMLMEIYQHMIKDTKLICETSEMTEEQLVAFAENPTNFSPEQWTSIQESREKIFHAGEDLAKALEQLSNPQIEKKPHDPNKKIKKSNWMRS</sequence>
<reference evidence="2 3" key="1">
    <citation type="journal article" date="2022" name="bioRxiv">
        <title>Ecology and evolution of chlamydial symbionts of arthropods.</title>
        <authorList>
            <person name="Halter T."/>
            <person name="Koestlbacher S."/>
            <person name="Collingro A."/>
            <person name="Sixt B.S."/>
            <person name="Toenshoff E.R."/>
            <person name="Hendrickx F."/>
            <person name="Kostanjsek R."/>
            <person name="Horn M."/>
        </authorList>
    </citation>
    <scope>NUCLEOTIDE SEQUENCE [LARGE SCALE GENOMIC DNA]</scope>
    <source>
        <strain evidence="2">W744xW776</strain>
    </source>
</reference>
<protein>
    <submittedName>
        <fullName evidence="2">Uncharacterized protein</fullName>
    </submittedName>
</protein>
<feature type="compositionally biased region" description="Basic and acidic residues" evidence="1">
    <location>
        <begin position="127"/>
        <end position="136"/>
    </location>
</feature>
<feature type="region of interest" description="Disordered" evidence="1">
    <location>
        <begin position="122"/>
        <end position="146"/>
    </location>
</feature>
<evidence type="ECO:0000313" key="2">
    <source>
        <dbReference type="EMBL" id="QYF49266.1"/>
    </source>
</evidence>
<evidence type="ECO:0000256" key="1">
    <source>
        <dbReference type="SAM" id="MobiDB-lite"/>
    </source>
</evidence>
<dbReference type="RefSeq" id="WP_215216871.1">
    <property type="nucleotide sequence ID" value="NZ_CP075587.1"/>
</dbReference>
<name>A0ABX8V256_9BACT</name>
<gene>
    <name evidence="2" type="ORF">RHABOEDO_001572</name>
</gene>
<dbReference type="Proteomes" id="UP000826014">
    <property type="component" value="Chromosome"/>
</dbReference>
<keyword evidence="3" id="KW-1185">Reference proteome</keyword>
<organism evidence="2 3">
    <name type="scientific">Candidatus Rhabdochlamydia oedothoracis</name>
    <dbReference type="NCBI Taxonomy" id="2720720"/>
    <lineage>
        <taxon>Bacteria</taxon>
        <taxon>Pseudomonadati</taxon>
        <taxon>Chlamydiota</taxon>
        <taxon>Chlamydiia</taxon>
        <taxon>Parachlamydiales</taxon>
        <taxon>Candidatus Rhabdochlamydiaceae</taxon>
        <taxon>Candidatus Rhabdochlamydia</taxon>
    </lineage>
</organism>
<feature type="compositionally biased region" description="Basic residues" evidence="1">
    <location>
        <begin position="137"/>
        <end position="146"/>
    </location>
</feature>
<accession>A0ABX8V256</accession>
<proteinExistence type="predicted"/>